<keyword evidence="2" id="KW-0418">Kinase</keyword>
<evidence type="ECO:0000256" key="1">
    <source>
        <dbReference type="SAM" id="SignalP"/>
    </source>
</evidence>
<feature type="signal peptide" evidence="1">
    <location>
        <begin position="1"/>
        <end position="28"/>
    </location>
</feature>
<name>A0ABW4Z1K7_9HYPH</name>
<protein>
    <submittedName>
        <fullName evidence="2">Histidine kinase</fullName>
    </submittedName>
</protein>
<keyword evidence="1" id="KW-0732">Signal</keyword>
<keyword evidence="2" id="KW-0808">Transferase</keyword>
<comment type="caution">
    <text evidence="2">The sequence shown here is derived from an EMBL/GenBank/DDBJ whole genome shotgun (WGS) entry which is preliminary data.</text>
</comment>
<dbReference type="RefSeq" id="WP_213353836.1">
    <property type="nucleotide sequence ID" value="NZ_JAHBGB010000037.1"/>
</dbReference>
<reference evidence="3" key="1">
    <citation type="journal article" date="2019" name="Int. J. Syst. Evol. Microbiol.">
        <title>The Global Catalogue of Microorganisms (GCM) 10K type strain sequencing project: providing services to taxonomists for standard genome sequencing and annotation.</title>
        <authorList>
            <consortium name="The Broad Institute Genomics Platform"/>
            <consortium name="The Broad Institute Genome Sequencing Center for Infectious Disease"/>
            <person name="Wu L."/>
            <person name="Ma J."/>
        </authorList>
    </citation>
    <scope>NUCLEOTIDE SEQUENCE [LARGE SCALE GENOMIC DNA]</scope>
    <source>
        <strain evidence="3">CCM 7435</strain>
    </source>
</reference>
<organism evidence="2 3">
    <name type="scientific">Ancylobacter oerskovii</name>
    <dbReference type="NCBI Taxonomy" id="459519"/>
    <lineage>
        <taxon>Bacteria</taxon>
        <taxon>Pseudomonadati</taxon>
        <taxon>Pseudomonadota</taxon>
        <taxon>Alphaproteobacteria</taxon>
        <taxon>Hyphomicrobiales</taxon>
        <taxon>Xanthobacteraceae</taxon>
        <taxon>Ancylobacter</taxon>
    </lineage>
</organism>
<dbReference type="GO" id="GO:0016301">
    <property type="term" value="F:kinase activity"/>
    <property type="evidence" value="ECO:0007669"/>
    <property type="project" value="UniProtKB-KW"/>
</dbReference>
<evidence type="ECO:0000313" key="3">
    <source>
        <dbReference type="Proteomes" id="UP001597299"/>
    </source>
</evidence>
<proteinExistence type="predicted"/>
<evidence type="ECO:0000313" key="2">
    <source>
        <dbReference type="EMBL" id="MFD2142507.1"/>
    </source>
</evidence>
<keyword evidence="3" id="KW-1185">Reference proteome</keyword>
<dbReference type="EMBL" id="JBHUHD010000001">
    <property type="protein sequence ID" value="MFD2142507.1"/>
    <property type="molecule type" value="Genomic_DNA"/>
</dbReference>
<sequence length="89" mass="9084">MQTFTRAAAGGAVLAIVLGLGLAAPAAADEAKDCSAGIALLKAEAAKNPPKATLDKINKALKGAERELGEKEYDECVDFVNDGKKALKG</sequence>
<accession>A0ABW4Z1K7</accession>
<dbReference type="Proteomes" id="UP001597299">
    <property type="component" value="Unassembled WGS sequence"/>
</dbReference>
<feature type="chain" id="PRO_5046715547" evidence="1">
    <location>
        <begin position="29"/>
        <end position="89"/>
    </location>
</feature>
<gene>
    <name evidence="2" type="ORF">ACFSNC_19045</name>
</gene>